<dbReference type="InterPro" id="IPR002591">
    <property type="entry name" value="Phosphodiest/P_Trfase"/>
</dbReference>
<evidence type="ECO:0000313" key="2">
    <source>
        <dbReference type="EMBL" id="HIU69714.1"/>
    </source>
</evidence>
<evidence type="ECO:0000256" key="1">
    <source>
        <dbReference type="SAM" id="SignalP"/>
    </source>
</evidence>
<keyword evidence="1" id="KW-0732">Signal</keyword>
<dbReference type="AlphaFoldDB" id="A0A9D1MVJ1"/>
<proteinExistence type="predicted"/>
<comment type="caution">
    <text evidence="2">The sequence shown here is derived from an EMBL/GenBank/DDBJ whole genome shotgun (WGS) entry which is preliminary data.</text>
</comment>
<dbReference type="Proteomes" id="UP000824125">
    <property type="component" value="Unassembled WGS sequence"/>
</dbReference>
<protein>
    <submittedName>
        <fullName evidence="2">Alkaline phosphatase family protein</fullName>
    </submittedName>
</protein>
<reference evidence="2" key="2">
    <citation type="journal article" date="2021" name="PeerJ">
        <title>Extensive microbial diversity within the chicken gut microbiome revealed by metagenomics and culture.</title>
        <authorList>
            <person name="Gilroy R."/>
            <person name="Ravi A."/>
            <person name="Getino M."/>
            <person name="Pursley I."/>
            <person name="Horton D.L."/>
            <person name="Alikhan N.F."/>
            <person name="Baker D."/>
            <person name="Gharbi K."/>
            <person name="Hall N."/>
            <person name="Watson M."/>
            <person name="Adriaenssens E.M."/>
            <person name="Foster-Nyarko E."/>
            <person name="Jarju S."/>
            <person name="Secka A."/>
            <person name="Antonio M."/>
            <person name="Oren A."/>
            <person name="Chaudhuri R.R."/>
            <person name="La Ragione R."/>
            <person name="Hildebrand F."/>
            <person name="Pallen M.J."/>
        </authorList>
    </citation>
    <scope>NUCLEOTIDE SEQUENCE</scope>
    <source>
        <strain evidence="2">CHK176-6737</strain>
    </source>
</reference>
<reference evidence="2" key="1">
    <citation type="submission" date="2020-10" db="EMBL/GenBank/DDBJ databases">
        <authorList>
            <person name="Gilroy R."/>
        </authorList>
    </citation>
    <scope>NUCLEOTIDE SEQUENCE</scope>
    <source>
        <strain evidence="2">CHK176-6737</strain>
    </source>
</reference>
<feature type="signal peptide" evidence="1">
    <location>
        <begin position="1"/>
        <end position="20"/>
    </location>
</feature>
<sequence>MKFSKILLATAAVATAAAVAAVSLTACSKSEEVVSDSDYLNKVSQYGVWKNTAQTSIPIYQTYHHVHDFLDACTIENGSAVAPNGKIRKVLFLGFDGMRADALPVILQTGAKVANNSKTGVSGISALQQAGGLYLAYCGGETNTDTQQTTSTSASWTTHFTGVWGTQHGIKTNDDAKNLDHKTFMLEYAQQGLSTSIAFDWDQYFDVNLKEEIKYVMANPDVDMTFCDIDRAKAEKLKKTYAETLELYNYVAPETPSDSAPYDTGMRDYVLQRIENGDDIVCGIFHNIDSAGHEYGFGTSTQYNGAVMNCDLYAYSVLQAIEAREQTENEEWLIVFANDHGGLGTGHGEQTLEERTTWIATNVPFSEEYYSDGYDGFNVK</sequence>
<dbReference type="InterPro" id="IPR017850">
    <property type="entry name" value="Alkaline_phosphatase_core_sf"/>
</dbReference>
<evidence type="ECO:0000313" key="3">
    <source>
        <dbReference type="Proteomes" id="UP000824125"/>
    </source>
</evidence>
<accession>A0A9D1MVJ1</accession>
<dbReference type="EMBL" id="DVNM01000041">
    <property type="protein sequence ID" value="HIU69714.1"/>
    <property type="molecule type" value="Genomic_DNA"/>
</dbReference>
<name>A0A9D1MVJ1_9FIRM</name>
<dbReference type="PROSITE" id="PS51257">
    <property type="entry name" value="PROKAR_LIPOPROTEIN"/>
    <property type="match status" value="1"/>
</dbReference>
<dbReference type="Gene3D" id="3.40.720.10">
    <property type="entry name" value="Alkaline Phosphatase, subunit A"/>
    <property type="match status" value="1"/>
</dbReference>
<organism evidence="2 3">
    <name type="scientific">Candidatus Scybalenecus merdavium</name>
    <dbReference type="NCBI Taxonomy" id="2840939"/>
    <lineage>
        <taxon>Bacteria</taxon>
        <taxon>Bacillati</taxon>
        <taxon>Bacillota</taxon>
        <taxon>Clostridia</taxon>
        <taxon>Eubacteriales</taxon>
        <taxon>Oscillospiraceae</taxon>
        <taxon>Oscillospiraceae incertae sedis</taxon>
        <taxon>Candidatus Scybalenecus</taxon>
    </lineage>
</organism>
<dbReference type="Pfam" id="PF01663">
    <property type="entry name" value="Phosphodiest"/>
    <property type="match status" value="1"/>
</dbReference>
<gene>
    <name evidence="2" type="ORF">IAD23_07150</name>
</gene>
<dbReference type="SUPFAM" id="SSF53649">
    <property type="entry name" value="Alkaline phosphatase-like"/>
    <property type="match status" value="1"/>
</dbReference>
<feature type="chain" id="PRO_5039366698" evidence="1">
    <location>
        <begin position="21"/>
        <end position="380"/>
    </location>
</feature>